<dbReference type="InterPro" id="IPR053135">
    <property type="entry name" value="AKR2_Oxidoreductase"/>
</dbReference>
<dbReference type="AlphaFoldDB" id="A0A0F9L0A1"/>
<reference evidence="2" key="1">
    <citation type="journal article" date="2015" name="Nature">
        <title>Complex archaea that bridge the gap between prokaryotes and eukaryotes.</title>
        <authorList>
            <person name="Spang A."/>
            <person name="Saw J.H."/>
            <person name="Jorgensen S.L."/>
            <person name="Zaremba-Niedzwiedzka K."/>
            <person name="Martijn J."/>
            <person name="Lind A.E."/>
            <person name="van Eijk R."/>
            <person name="Schleper C."/>
            <person name="Guy L."/>
            <person name="Ettema T.J."/>
        </authorList>
    </citation>
    <scope>NUCLEOTIDE SEQUENCE</scope>
</reference>
<accession>A0A0F9L0A1</accession>
<proteinExistence type="predicted"/>
<protein>
    <recommendedName>
        <fullName evidence="1">NADP-dependent oxidoreductase domain-containing protein</fullName>
    </recommendedName>
</protein>
<dbReference type="Pfam" id="PF00248">
    <property type="entry name" value="Aldo_ket_red"/>
    <property type="match status" value="1"/>
</dbReference>
<evidence type="ECO:0000313" key="2">
    <source>
        <dbReference type="EMBL" id="KKM80396.1"/>
    </source>
</evidence>
<dbReference type="InterPro" id="IPR036812">
    <property type="entry name" value="NAD(P)_OxRdtase_dom_sf"/>
</dbReference>
<evidence type="ECO:0000259" key="1">
    <source>
        <dbReference type="Pfam" id="PF00248"/>
    </source>
</evidence>
<gene>
    <name evidence="2" type="ORF">LCGC14_1340270</name>
</gene>
<feature type="domain" description="NADP-dependent oxidoreductase" evidence="1">
    <location>
        <begin position="13"/>
        <end position="269"/>
    </location>
</feature>
<dbReference type="PANTHER" id="PTHR43312:SF1">
    <property type="entry name" value="NADP-DEPENDENT OXIDOREDUCTASE DOMAIN-CONTAINING PROTEIN"/>
    <property type="match status" value="1"/>
</dbReference>
<organism evidence="2">
    <name type="scientific">marine sediment metagenome</name>
    <dbReference type="NCBI Taxonomy" id="412755"/>
    <lineage>
        <taxon>unclassified sequences</taxon>
        <taxon>metagenomes</taxon>
        <taxon>ecological metagenomes</taxon>
    </lineage>
</organism>
<dbReference type="SUPFAM" id="SSF51430">
    <property type="entry name" value="NAD(P)-linked oxidoreductase"/>
    <property type="match status" value="1"/>
</dbReference>
<name>A0A0F9L0A1_9ZZZZ</name>
<sequence>MQTRRLGRTDLDLGVISLGTEYLIEVPRETVVSVVHEAVDRGVNYFDVLFAYPHYRDNFGAAFAGLRDRVLIAGHLGIAEQDGQCRMTRDVAECEALLEDLLMRLGADHVDVVFLSNCDEPADFERIMAPGGLLDLAHKLRDQGKARWIGFSGHQVPVSLRAVESGAVDLLMHVINLAGDAAEGRQGLYHACAAAGMGLIAMKPYGGGALLAGYGPADPAAVPFGGDVALKTTPTPVQCLSYALSQPGVTAVVPGVKSIEELHAALAFLDADDEARDYSPLLAHFQDALDGQCVYCNHCLPCPVGIDVGKTLRLAASAAGGVTDALAG</sequence>
<dbReference type="PANTHER" id="PTHR43312">
    <property type="entry name" value="D-THREO-ALDOSE 1-DEHYDROGENASE"/>
    <property type="match status" value="1"/>
</dbReference>
<comment type="caution">
    <text evidence="2">The sequence shown here is derived from an EMBL/GenBank/DDBJ whole genome shotgun (WGS) entry which is preliminary data.</text>
</comment>
<dbReference type="CDD" id="cd19100">
    <property type="entry name" value="AKR_unchar"/>
    <property type="match status" value="1"/>
</dbReference>
<dbReference type="Gene3D" id="3.20.20.100">
    <property type="entry name" value="NADP-dependent oxidoreductase domain"/>
    <property type="match status" value="1"/>
</dbReference>
<dbReference type="EMBL" id="LAZR01008192">
    <property type="protein sequence ID" value="KKM80396.1"/>
    <property type="molecule type" value="Genomic_DNA"/>
</dbReference>
<dbReference type="InterPro" id="IPR023210">
    <property type="entry name" value="NADP_OxRdtase_dom"/>
</dbReference>